<dbReference type="GO" id="GO:0006032">
    <property type="term" value="P:chitin catabolic process"/>
    <property type="evidence" value="ECO:0007669"/>
    <property type="project" value="InterPro"/>
</dbReference>
<dbReference type="EMBL" id="BFEA01000111">
    <property type="protein sequence ID" value="GBG69185.1"/>
    <property type="molecule type" value="Genomic_DNA"/>
</dbReference>
<name>A0A388KGJ9_CHABU</name>
<proteinExistence type="predicted"/>
<evidence type="ECO:0000256" key="2">
    <source>
        <dbReference type="ARBA" id="ARBA00023157"/>
    </source>
</evidence>
<dbReference type="AlphaFoldDB" id="A0A388KGJ9"/>
<evidence type="ECO:0000313" key="4">
    <source>
        <dbReference type="EMBL" id="GBG69185.1"/>
    </source>
</evidence>
<evidence type="ECO:0000313" key="5">
    <source>
        <dbReference type="Proteomes" id="UP000265515"/>
    </source>
</evidence>
<gene>
    <name evidence="4" type="ORF">CBR_g3884</name>
</gene>
<dbReference type="PANTHER" id="PTHR22595">
    <property type="entry name" value="CHITINASE-RELATED"/>
    <property type="match status" value="1"/>
</dbReference>
<organism evidence="4 5">
    <name type="scientific">Chara braunii</name>
    <name type="common">Braun's stonewort</name>
    <dbReference type="NCBI Taxonomy" id="69332"/>
    <lineage>
        <taxon>Eukaryota</taxon>
        <taxon>Viridiplantae</taxon>
        <taxon>Streptophyta</taxon>
        <taxon>Charophyceae</taxon>
        <taxon>Charales</taxon>
        <taxon>Characeae</taxon>
        <taxon>Chara</taxon>
    </lineage>
</organism>
<dbReference type="InterPro" id="IPR023346">
    <property type="entry name" value="Lysozyme-like_dom_sf"/>
</dbReference>
<dbReference type="Gramene" id="GBG69185">
    <property type="protein sequence ID" value="GBG69185"/>
    <property type="gene ID" value="CBR_g3884"/>
</dbReference>
<keyword evidence="5" id="KW-1185">Reference proteome</keyword>
<dbReference type="GO" id="GO:0006952">
    <property type="term" value="P:defense response"/>
    <property type="evidence" value="ECO:0007669"/>
    <property type="project" value="UniProtKB-KW"/>
</dbReference>
<dbReference type="Pfam" id="PF00182">
    <property type="entry name" value="Glyco_hydro_19"/>
    <property type="match status" value="1"/>
</dbReference>
<sequence length="82" mass="8532">MNLQPSCHDVISGKWTPSAADVAGGRSAGFGVTTLIINGGVECGKGTTTPQEASRKGFFDRYCGLFGIEQGSNLDCANMSPF</sequence>
<keyword evidence="2" id="KW-1015">Disulfide bond</keyword>
<evidence type="ECO:0000259" key="3">
    <source>
        <dbReference type="Pfam" id="PF00182"/>
    </source>
</evidence>
<feature type="domain" description="Glycoside hydrolase family 19 catalytic" evidence="3">
    <location>
        <begin position="4"/>
        <end position="76"/>
    </location>
</feature>
<dbReference type="SUPFAM" id="SSF53955">
    <property type="entry name" value="Lysozyme-like"/>
    <property type="match status" value="1"/>
</dbReference>
<dbReference type="Gene3D" id="1.10.530.10">
    <property type="match status" value="1"/>
</dbReference>
<dbReference type="GO" id="GO:0004568">
    <property type="term" value="F:chitinase activity"/>
    <property type="evidence" value="ECO:0007669"/>
    <property type="project" value="InterPro"/>
</dbReference>
<keyword evidence="1" id="KW-0611">Plant defense</keyword>
<protein>
    <recommendedName>
        <fullName evidence="3">Glycoside hydrolase family 19 catalytic domain-containing protein</fullName>
    </recommendedName>
</protein>
<dbReference type="STRING" id="69332.A0A388KGJ9"/>
<dbReference type="OMA" id="CHEVIIG"/>
<reference evidence="4 5" key="1">
    <citation type="journal article" date="2018" name="Cell">
        <title>The Chara Genome: Secondary Complexity and Implications for Plant Terrestrialization.</title>
        <authorList>
            <person name="Nishiyama T."/>
            <person name="Sakayama H."/>
            <person name="Vries J.D."/>
            <person name="Buschmann H."/>
            <person name="Saint-Marcoux D."/>
            <person name="Ullrich K.K."/>
            <person name="Haas F.B."/>
            <person name="Vanderstraeten L."/>
            <person name="Becker D."/>
            <person name="Lang D."/>
            <person name="Vosolsobe S."/>
            <person name="Rombauts S."/>
            <person name="Wilhelmsson P.K.I."/>
            <person name="Janitza P."/>
            <person name="Kern R."/>
            <person name="Heyl A."/>
            <person name="Rumpler F."/>
            <person name="Villalobos L.I.A.C."/>
            <person name="Clay J.M."/>
            <person name="Skokan R."/>
            <person name="Toyoda A."/>
            <person name="Suzuki Y."/>
            <person name="Kagoshima H."/>
            <person name="Schijlen E."/>
            <person name="Tajeshwar N."/>
            <person name="Catarino B."/>
            <person name="Hetherington A.J."/>
            <person name="Saltykova A."/>
            <person name="Bonnot C."/>
            <person name="Breuninger H."/>
            <person name="Symeonidi A."/>
            <person name="Radhakrishnan G.V."/>
            <person name="Van Nieuwerburgh F."/>
            <person name="Deforce D."/>
            <person name="Chang C."/>
            <person name="Karol K.G."/>
            <person name="Hedrich R."/>
            <person name="Ulvskov P."/>
            <person name="Glockner G."/>
            <person name="Delwiche C.F."/>
            <person name="Petrasek J."/>
            <person name="Van de Peer Y."/>
            <person name="Friml J."/>
            <person name="Beilby M."/>
            <person name="Dolan L."/>
            <person name="Kohara Y."/>
            <person name="Sugano S."/>
            <person name="Fujiyama A."/>
            <person name="Delaux P.-M."/>
            <person name="Quint M."/>
            <person name="TheiBen G."/>
            <person name="Hagemann M."/>
            <person name="Harholt J."/>
            <person name="Dunand C."/>
            <person name="Zachgo S."/>
            <person name="Langdale J."/>
            <person name="Maumus F."/>
            <person name="Straeten D.V.D."/>
            <person name="Gould S.B."/>
            <person name="Rensing S.A."/>
        </authorList>
    </citation>
    <scope>NUCLEOTIDE SEQUENCE [LARGE SCALE GENOMIC DNA]</scope>
    <source>
        <strain evidence="4 5">S276</strain>
    </source>
</reference>
<comment type="caution">
    <text evidence="4">The sequence shown here is derived from an EMBL/GenBank/DDBJ whole genome shotgun (WGS) entry which is preliminary data.</text>
</comment>
<evidence type="ECO:0000256" key="1">
    <source>
        <dbReference type="ARBA" id="ARBA00022821"/>
    </source>
</evidence>
<dbReference type="Proteomes" id="UP000265515">
    <property type="component" value="Unassembled WGS sequence"/>
</dbReference>
<dbReference type="OrthoDB" id="5985073at2759"/>
<dbReference type="InterPro" id="IPR000726">
    <property type="entry name" value="Glyco_hydro_19_cat"/>
</dbReference>
<accession>A0A388KGJ9</accession>
<dbReference type="PANTHER" id="PTHR22595:SF79">
    <property type="entry name" value="CHITINASE 12"/>
    <property type="match status" value="1"/>
</dbReference>
<dbReference type="GO" id="GO:0016998">
    <property type="term" value="P:cell wall macromolecule catabolic process"/>
    <property type="evidence" value="ECO:0007669"/>
    <property type="project" value="InterPro"/>
</dbReference>